<keyword evidence="2" id="KW-0378">Hydrolase</keyword>
<evidence type="ECO:0000259" key="1">
    <source>
        <dbReference type="SMART" id="SM00460"/>
    </source>
</evidence>
<evidence type="ECO:0000313" key="3">
    <source>
        <dbReference type="Proteomes" id="UP000186917"/>
    </source>
</evidence>
<dbReference type="STRING" id="477680.SAMN05421788_101226"/>
<name>A0A173MMU1_9BACT</name>
<dbReference type="Gene3D" id="3.10.620.30">
    <property type="match status" value="1"/>
</dbReference>
<sequence length="310" mass="35354">MPIFNIHHITRYEYDRPVKESTNEIKIYPYQSPDQETLQHDLVITGQPEVQLFQDYWGNKFGSFNVLPVHQKLVIESRLIVRTTAPSQLRINFHGTWQQLEEETAGQLLLLELATPDIVKAQDKIDTITREIQEKTHSAAAAVEYGAEYVFKHFQYIKGITTIETTVDEVLEHKAGVCQDFAHLLLAILRRLHIPCRYVSGYICPNKNGMRGEGATHAWIEAWLPQYGWAGIDPTNNVWVTNNHVKLSVGRHFSDCSPVKGTFKGPARQQLSVFVSVGYEDGHVFEDMNNVNTHQQENDQEVSDGLSVQQ</sequence>
<dbReference type="Pfam" id="PF01841">
    <property type="entry name" value="Transglut_core"/>
    <property type="match status" value="1"/>
</dbReference>
<dbReference type="PANTHER" id="PTHR33490:SF6">
    <property type="entry name" value="SLL1049 PROTEIN"/>
    <property type="match status" value="1"/>
</dbReference>
<dbReference type="Pfam" id="PF08379">
    <property type="entry name" value="Bact_transglu_N"/>
    <property type="match status" value="1"/>
</dbReference>
<dbReference type="AlphaFoldDB" id="A0A173MMU1"/>
<dbReference type="RefSeq" id="WP_076374853.1">
    <property type="nucleotide sequence ID" value="NZ_AP017422.1"/>
</dbReference>
<organism evidence="2 3">
    <name type="scientific">Filimonas lacunae</name>
    <dbReference type="NCBI Taxonomy" id="477680"/>
    <lineage>
        <taxon>Bacteria</taxon>
        <taxon>Pseudomonadati</taxon>
        <taxon>Bacteroidota</taxon>
        <taxon>Chitinophagia</taxon>
        <taxon>Chitinophagales</taxon>
        <taxon>Chitinophagaceae</taxon>
        <taxon>Filimonas</taxon>
    </lineage>
</organism>
<dbReference type="GO" id="GO:0008233">
    <property type="term" value="F:peptidase activity"/>
    <property type="evidence" value="ECO:0007669"/>
    <property type="project" value="UniProtKB-KW"/>
</dbReference>
<accession>A0A173MMU1</accession>
<dbReference type="SMART" id="SM00460">
    <property type="entry name" value="TGc"/>
    <property type="match status" value="1"/>
</dbReference>
<protein>
    <submittedName>
        <fullName evidence="2">Transglutaminase-like enzyme, putative cysteine protease</fullName>
    </submittedName>
</protein>
<evidence type="ECO:0000313" key="2">
    <source>
        <dbReference type="EMBL" id="SIS61464.1"/>
    </source>
</evidence>
<dbReference type="SUPFAM" id="SSF54001">
    <property type="entry name" value="Cysteine proteinases"/>
    <property type="match status" value="1"/>
</dbReference>
<dbReference type="InterPro" id="IPR002931">
    <property type="entry name" value="Transglutaminase-like"/>
</dbReference>
<dbReference type="InterPro" id="IPR013589">
    <property type="entry name" value="Bac_transglu_N"/>
</dbReference>
<feature type="domain" description="Transglutaminase-like" evidence="1">
    <location>
        <begin position="170"/>
        <end position="236"/>
    </location>
</feature>
<keyword evidence="3" id="KW-1185">Reference proteome</keyword>
<gene>
    <name evidence="2" type="ORF">SAMN05421788_101226</name>
</gene>
<dbReference type="InterPro" id="IPR038765">
    <property type="entry name" value="Papain-like_cys_pep_sf"/>
</dbReference>
<dbReference type="EMBL" id="FTOR01000001">
    <property type="protein sequence ID" value="SIS61464.1"/>
    <property type="molecule type" value="Genomic_DNA"/>
</dbReference>
<dbReference type="GO" id="GO:0006508">
    <property type="term" value="P:proteolysis"/>
    <property type="evidence" value="ECO:0007669"/>
    <property type="project" value="UniProtKB-KW"/>
</dbReference>
<dbReference type="KEGG" id="fln:FLA_4817"/>
<dbReference type="PANTHER" id="PTHR33490">
    <property type="entry name" value="BLR5614 PROTEIN-RELATED"/>
    <property type="match status" value="1"/>
</dbReference>
<reference evidence="3" key="1">
    <citation type="submission" date="2017-01" db="EMBL/GenBank/DDBJ databases">
        <authorList>
            <person name="Varghese N."/>
            <person name="Submissions S."/>
        </authorList>
    </citation>
    <scope>NUCLEOTIDE SEQUENCE [LARGE SCALE GENOMIC DNA]</scope>
    <source>
        <strain evidence="3">DSM 21054</strain>
    </source>
</reference>
<keyword evidence="2" id="KW-0645">Protease</keyword>
<dbReference type="Proteomes" id="UP000186917">
    <property type="component" value="Unassembled WGS sequence"/>
</dbReference>
<dbReference type="OrthoDB" id="9804872at2"/>
<proteinExistence type="predicted"/>